<gene>
    <name evidence="10" type="ORF">IAB89_03990</name>
</gene>
<protein>
    <recommendedName>
        <fullName evidence="3">methylated-DNA--[protein]-cysteine S-methyltransferase</fullName>
        <ecNumber evidence="3">2.1.1.63</ecNumber>
    </recommendedName>
</protein>
<reference evidence="10" key="2">
    <citation type="journal article" date="2021" name="PeerJ">
        <title>Extensive microbial diversity within the chicken gut microbiome revealed by metagenomics and culture.</title>
        <authorList>
            <person name="Gilroy R."/>
            <person name="Ravi A."/>
            <person name="Getino M."/>
            <person name="Pursley I."/>
            <person name="Horton D.L."/>
            <person name="Alikhan N.F."/>
            <person name="Baker D."/>
            <person name="Gharbi K."/>
            <person name="Hall N."/>
            <person name="Watson M."/>
            <person name="Adriaenssens E.M."/>
            <person name="Foster-Nyarko E."/>
            <person name="Jarju S."/>
            <person name="Secka A."/>
            <person name="Antonio M."/>
            <person name="Oren A."/>
            <person name="Chaudhuri R.R."/>
            <person name="La Ragione R."/>
            <person name="Hildebrand F."/>
            <person name="Pallen M.J."/>
        </authorList>
    </citation>
    <scope>NUCLEOTIDE SEQUENCE</scope>
    <source>
        <strain evidence="10">ChiSxjej1B13-7958</strain>
    </source>
</reference>
<comment type="catalytic activity">
    <reaction evidence="1">
        <text>a 4-O-methyl-thymidine in DNA + L-cysteinyl-[protein] = a thymidine in DNA + S-methyl-L-cysteinyl-[protein]</text>
        <dbReference type="Rhea" id="RHEA:53428"/>
        <dbReference type="Rhea" id="RHEA-COMP:10131"/>
        <dbReference type="Rhea" id="RHEA-COMP:10132"/>
        <dbReference type="Rhea" id="RHEA-COMP:13555"/>
        <dbReference type="Rhea" id="RHEA-COMP:13556"/>
        <dbReference type="ChEBI" id="CHEBI:29950"/>
        <dbReference type="ChEBI" id="CHEBI:82612"/>
        <dbReference type="ChEBI" id="CHEBI:137386"/>
        <dbReference type="ChEBI" id="CHEBI:137387"/>
        <dbReference type="EC" id="2.1.1.63"/>
    </reaction>
</comment>
<keyword evidence="6" id="KW-0227">DNA damage</keyword>
<dbReference type="FunFam" id="1.10.10.10:FF:000214">
    <property type="entry name" value="Methylated-DNA--protein-cysteine methyltransferase"/>
    <property type="match status" value="1"/>
</dbReference>
<dbReference type="SUPFAM" id="SSF53155">
    <property type="entry name" value="Methylated DNA-protein cysteine methyltransferase domain"/>
    <property type="match status" value="1"/>
</dbReference>
<evidence type="ECO:0000256" key="7">
    <source>
        <dbReference type="ARBA" id="ARBA00023204"/>
    </source>
</evidence>
<evidence type="ECO:0000256" key="8">
    <source>
        <dbReference type="ARBA" id="ARBA00049348"/>
    </source>
</evidence>
<evidence type="ECO:0000313" key="10">
    <source>
        <dbReference type="EMBL" id="HIR46811.1"/>
    </source>
</evidence>
<dbReference type="GO" id="GO:0003908">
    <property type="term" value="F:methylated-DNA-[protein]-cysteine S-methyltransferase activity"/>
    <property type="evidence" value="ECO:0007669"/>
    <property type="project" value="UniProtKB-EC"/>
</dbReference>
<name>A0A9D1ALQ8_9FIRM</name>
<dbReference type="EMBL" id="DVGZ01000041">
    <property type="protein sequence ID" value="HIR46811.1"/>
    <property type="molecule type" value="Genomic_DNA"/>
</dbReference>
<reference evidence="10" key="1">
    <citation type="submission" date="2020-10" db="EMBL/GenBank/DDBJ databases">
        <authorList>
            <person name="Gilroy R."/>
        </authorList>
    </citation>
    <scope>NUCLEOTIDE SEQUENCE</scope>
    <source>
        <strain evidence="10">ChiSxjej1B13-7958</strain>
    </source>
</reference>
<comment type="similarity">
    <text evidence="2">Belongs to the MGMT family.</text>
</comment>
<feature type="domain" description="Methylated-DNA-[protein]-cysteine S-methyltransferase DNA binding" evidence="9">
    <location>
        <begin position="77"/>
        <end position="156"/>
    </location>
</feature>
<proteinExistence type="inferred from homology"/>
<sequence length="159" mass="17470">MRKKETIESVRRFSTPFGEAWLGEQNGALSVLCLGEPPADLPQRETELSEGTVRWLHAYFDGARTPFPFPLLPQGTPFQQSIWRGLLEIPYGETRSYAWLAQRAGSPKAFRAAGDACRRNPIWIVIPCHRAIASSGALTGYAGGLAMKQALLALERGNG</sequence>
<dbReference type="Pfam" id="PF01035">
    <property type="entry name" value="DNA_binding_1"/>
    <property type="match status" value="1"/>
</dbReference>
<dbReference type="PANTHER" id="PTHR10815:SF5">
    <property type="entry name" value="METHYLATED-DNA--PROTEIN-CYSTEINE METHYLTRANSFERASE"/>
    <property type="match status" value="1"/>
</dbReference>
<dbReference type="Proteomes" id="UP000824242">
    <property type="component" value="Unassembled WGS sequence"/>
</dbReference>
<dbReference type="SUPFAM" id="SSF46767">
    <property type="entry name" value="Methylated DNA-protein cysteine methyltransferase, C-terminal domain"/>
    <property type="match status" value="1"/>
</dbReference>
<evidence type="ECO:0000256" key="4">
    <source>
        <dbReference type="ARBA" id="ARBA00022603"/>
    </source>
</evidence>
<evidence type="ECO:0000259" key="9">
    <source>
        <dbReference type="Pfam" id="PF01035"/>
    </source>
</evidence>
<accession>A0A9D1ALQ8</accession>
<dbReference type="GO" id="GO:0006281">
    <property type="term" value="P:DNA repair"/>
    <property type="evidence" value="ECO:0007669"/>
    <property type="project" value="UniProtKB-KW"/>
</dbReference>
<dbReference type="AlphaFoldDB" id="A0A9D1ALQ8"/>
<dbReference type="InterPro" id="IPR036388">
    <property type="entry name" value="WH-like_DNA-bd_sf"/>
</dbReference>
<dbReference type="InterPro" id="IPR014048">
    <property type="entry name" value="MethylDNA_cys_MeTrfase_DNA-bd"/>
</dbReference>
<dbReference type="Gene3D" id="1.10.10.10">
    <property type="entry name" value="Winged helix-like DNA-binding domain superfamily/Winged helix DNA-binding domain"/>
    <property type="match status" value="1"/>
</dbReference>
<evidence type="ECO:0000313" key="11">
    <source>
        <dbReference type="Proteomes" id="UP000824242"/>
    </source>
</evidence>
<dbReference type="CDD" id="cd06445">
    <property type="entry name" value="ATase"/>
    <property type="match status" value="1"/>
</dbReference>
<dbReference type="PANTHER" id="PTHR10815">
    <property type="entry name" value="METHYLATED-DNA--PROTEIN-CYSTEINE METHYLTRANSFERASE"/>
    <property type="match status" value="1"/>
</dbReference>
<evidence type="ECO:0000256" key="2">
    <source>
        <dbReference type="ARBA" id="ARBA00008711"/>
    </source>
</evidence>
<comment type="caution">
    <text evidence="10">The sequence shown here is derived from an EMBL/GenBank/DDBJ whole genome shotgun (WGS) entry which is preliminary data.</text>
</comment>
<evidence type="ECO:0000256" key="3">
    <source>
        <dbReference type="ARBA" id="ARBA00011918"/>
    </source>
</evidence>
<dbReference type="GO" id="GO:0032259">
    <property type="term" value="P:methylation"/>
    <property type="evidence" value="ECO:0007669"/>
    <property type="project" value="UniProtKB-KW"/>
</dbReference>
<dbReference type="InterPro" id="IPR036631">
    <property type="entry name" value="MGMT_N_sf"/>
</dbReference>
<dbReference type="InterPro" id="IPR036217">
    <property type="entry name" value="MethylDNA_cys_MeTrfase_DNAb"/>
</dbReference>
<keyword evidence="4 10" id="KW-0489">Methyltransferase</keyword>
<dbReference type="NCBIfam" id="TIGR00589">
    <property type="entry name" value="ogt"/>
    <property type="match status" value="1"/>
</dbReference>
<evidence type="ECO:0000256" key="1">
    <source>
        <dbReference type="ARBA" id="ARBA00001286"/>
    </source>
</evidence>
<evidence type="ECO:0000256" key="6">
    <source>
        <dbReference type="ARBA" id="ARBA00022763"/>
    </source>
</evidence>
<keyword evidence="7" id="KW-0234">DNA repair</keyword>
<keyword evidence="5 10" id="KW-0808">Transferase</keyword>
<comment type="catalytic activity">
    <reaction evidence="8">
        <text>a 6-O-methyl-2'-deoxyguanosine in DNA + L-cysteinyl-[protein] = S-methyl-L-cysteinyl-[protein] + a 2'-deoxyguanosine in DNA</text>
        <dbReference type="Rhea" id="RHEA:24000"/>
        <dbReference type="Rhea" id="RHEA-COMP:10131"/>
        <dbReference type="Rhea" id="RHEA-COMP:10132"/>
        <dbReference type="Rhea" id="RHEA-COMP:11367"/>
        <dbReference type="Rhea" id="RHEA-COMP:11368"/>
        <dbReference type="ChEBI" id="CHEBI:29950"/>
        <dbReference type="ChEBI" id="CHEBI:82612"/>
        <dbReference type="ChEBI" id="CHEBI:85445"/>
        <dbReference type="ChEBI" id="CHEBI:85448"/>
        <dbReference type="EC" id="2.1.1.63"/>
    </reaction>
</comment>
<organism evidence="10 11">
    <name type="scientific">Candidatus Caccousia avicola</name>
    <dbReference type="NCBI Taxonomy" id="2840721"/>
    <lineage>
        <taxon>Bacteria</taxon>
        <taxon>Bacillati</taxon>
        <taxon>Bacillota</taxon>
        <taxon>Clostridia</taxon>
        <taxon>Eubacteriales</taxon>
        <taxon>Oscillospiraceae</taxon>
        <taxon>Oscillospiraceae incertae sedis</taxon>
        <taxon>Candidatus Caccousia</taxon>
    </lineage>
</organism>
<dbReference type="Gene3D" id="3.30.160.70">
    <property type="entry name" value="Methylated DNA-protein cysteine methyltransferase domain"/>
    <property type="match status" value="1"/>
</dbReference>
<evidence type="ECO:0000256" key="5">
    <source>
        <dbReference type="ARBA" id="ARBA00022679"/>
    </source>
</evidence>
<dbReference type="EC" id="2.1.1.63" evidence="3"/>